<sequence length="127" mass="13266">MSVSHSSSFFLSFLLSCLSYPDAGDDDNLGKRQSDLNDDPGRGGWRRSRTARRTLVADGDGSEDGGCGRGRRRGPRSWPAGTAQRAACAEDGSGRGQHGGRRSQPGTARRAAVAAGDDTEDGGGRGQ</sequence>
<dbReference type="Gramene" id="ONIVA02G38240.1">
    <property type="protein sequence ID" value="ONIVA02G38240.1"/>
    <property type="gene ID" value="ONIVA02G38240"/>
</dbReference>
<dbReference type="AlphaFoldDB" id="A0A0E0GE66"/>
<keyword evidence="2" id="KW-0732">Signal</keyword>
<name>A0A0E0GE66_ORYNI</name>
<dbReference type="HOGENOM" id="CLU_1974156_0_0_1"/>
<evidence type="ECO:0000256" key="2">
    <source>
        <dbReference type="SAM" id="SignalP"/>
    </source>
</evidence>
<feature type="signal peptide" evidence="2">
    <location>
        <begin position="1"/>
        <end position="19"/>
    </location>
</feature>
<evidence type="ECO:0000313" key="3">
    <source>
        <dbReference type="EnsemblPlants" id="ONIVA02G38240.1"/>
    </source>
</evidence>
<keyword evidence="4" id="KW-1185">Reference proteome</keyword>
<feature type="compositionally biased region" description="Basic and acidic residues" evidence="1">
    <location>
        <begin position="28"/>
        <end position="41"/>
    </location>
</feature>
<protein>
    <submittedName>
        <fullName evidence="3">Uncharacterized protein</fullName>
    </submittedName>
</protein>
<feature type="region of interest" description="Disordered" evidence="1">
    <location>
        <begin position="24"/>
        <end position="127"/>
    </location>
</feature>
<evidence type="ECO:0000313" key="4">
    <source>
        <dbReference type="Proteomes" id="UP000006591"/>
    </source>
</evidence>
<dbReference type="EnsemblPlants" id="ONIVA02G38240.1">
    <property type="protein sequence ID" value="ONIVA02G38240.1"/>
    <property type="gene ID" value="ONIVA02G38240"/>
</dbReference>
<evidence type="ECO:0000256" key="1">
    <source>
        <dbReference type="SAM" id="MobiDB-lite"/>
    </source>
</evidence>
<proteinExistence type="predicted"/>
<reference evidence="3" key="1">
    <citation type="submission" date="2015-04" db="UniProtKB">
        <authorList>
            <consortium name="EnsemblPlants"/>
        </authorList>
    </citation>
    <scope>IDENTIFICATION</scope>
    <source>
        <strain evidence="3">SL10</strain>
    </source>
</reference>
<accession>A0A0E0GE66</accession>
<feature type="chain" id="PRO_5002360237" evidence="2">
    <location>
        <begin position="20"/>
        <end position="127"/>
    </location>
</feature>
<organism evidence="3">
    <name type="scientific">Oryza nivara</name>
    <name type="common">Indian wild rice</name>
    <name type="synonym">Oryza sativa f. spontanea</name>
    <dbReference type="NCBI Taxonomy" id="4536"/>
    <lineage>
        <taxon>Eukaryota</taxon>
        <taxon>Viridiplantae</taxon>
        <taxon>Streptophyta</taxon>
        <taxon>Embryophyta</taxon>
        <taxon>Tracheophyta</taxon>
        <taxon>Spermatophyta</taxon>
        <taxon>Magnoliopsida</taxon>
        <taxon>Liliopsida</taxon>
        <taxon>Poales</taxon>
        <taxon>Poaceae</taxon>
        <taxon>BOP clade</taxon>
        <taxon>Oryzoideae</taxon>
        <taxon>Oryzeae</taxon>
        <taxon>Oryzinae</taxon>
        <taxon>Oryza</taxon>
    </lineage>
</organism>
<reference evidence="3" key="2">
    <citation type="submission" date="2018-04" db="EMBL/GenBank/DDBJ databases">
        <title>OnivRS2 (Oryza nivara Reference Sequence Version 2).</title>
        <authorList>
            <person name="Zhang J."/>
            <person name="Kudrna D."/>
            <person name="Lee S."/>
            <person name="Talag J."/>
            <person name="Rajasekar S."/>
            <person name="Welchert J."/>
            <person name="Hsing Y.-I."/>
            <person name="Wing R.A."/>
        </authorList>
    </citation>
    <scope>NUCLEOTIDE SEQUENCE [LARGE SCALE GENOMIC DNA]</scope>
    <source>
        <strain evidence="3">SL10</strain>
    </source>
</reference>
<dbReference type="Proteomes" id="UP000006591">
    <property type="component" value="Chromosome 2"/>
</dbReference>